<sequence length="381" mass="43093">MQMETNSCRWWPKNLKSIIGPARNVARIGGDEFITVIEDYSDDDELIELANAIVEFFRQPFIFDTHIFHMSVSIGIALHPTNGDDVESLIKNADIAMYKAKERPGSYIEFFSPNLNEKINSAFLLENNLWFALDKNEFHLEYQPIVDINSGHVVAAESLLRWKSEKLGLVPPYSFIPIAEENNLIVPIGKWVLNEACRQNKKWQDMGLNPITMAVNVSLKQFEQDDFVDTVSQILEDTGLDPQYLELEITESIPVENISKTIDMLSRLSSLGVRLSMDDFGTGYSSLGQLKKLSIDTLKIDRSFVSDINKNTDNTQIVSTIIAMANILNLHVVAEGIETDNQLSFLRENSCNMGQGYLFSRPLGKDAFLKFLVENSSPQNR</sequence>
<dbReference type="Proteomes" id="UP000019591">
    <property type="component" value="Plasmid EAL2_808p"/>
</dbReference>
<dbReference type="NCBIfam" id="TIGR00254">
    <property type="entry name" value="GGDEF"/>
    <property type="match status" value="1"/>
</dbReference>
<feature type="domain" description="GGDEF" evidence="2">
    <location>
        <begin position="1"/>
        <end position="113"/>
    </location>
</feature>
<dbReference type="AlphaFoldDB" id="W8TIK1"/>
<dbReference type="InterPro" id="IPR029787">
    <property type="entry name" value="Nucleotide_cyclase"/>
</dbReference>
<evidence type="ECO:0000259" key="1">
    <source>
        <dbReference type="PROSITE" id="PS50883"/>
    </source>
</evidence>
<organism evidence="3 4">
    <name type="scientific">Peptoclostridium acidaminophilum DSM 3953</name>
    <dbReference type="NCBI Taxonomy" id="1286171"/>
    <lineage>
        <taxon>Bacteria</taxon>
        <taxon>Bacillati</taxon>
        <taxon>Bacillota</taxon>
        <taxon>Clostridia</taxon>
        <taxon>Peptostreptococcales</taxon>
        <taxon>Peptoclostridiaceae</taxon>
        <taxon>Peptoclostridium</taxon>
    </lineage>
</organism>
<dbReference type="Gene3D" id="3.20.20.450">
    <property type="entry name" value="EAL domain"/>
    <property type="match status" value="1"/>
</dbReference>
<dbReference type="eggNOG" id="COG5001">
    <property type="taxonomic scope" value="Bacteria"/>
</dbReference>
<dbReference type="HOGENOM" id="CLU_000445_70_50_9"/>
<dbReference type="InterPro" id="IPR000160">
    <property type="entry name" value="GGDEF_dom"/>
</dbReference>
<keyword evidence="3" id="KW-0614">Plasmid</keyword>
<dbReference type="Gene3D" id="3.30.70.270">
    <property type="match status" value="1"/>
</dbReference>
<dbReference type="SMART" id="SM00267">
    <property type="entry name" value="GGDEF"/>
    <property type="match status" value="1"/>
</dbReference>
<dbReference type="CDD" id="cd01949">
    <property type="entry name" value="GGDEF"/>
    <property type="match status" value="1"/>
</dbReference>
<feature type="domain" description="EAL" evidence="1">
    <location>
        <begin position="122"/>
        <end position="376"/>
    </location>
</feature>
<proteinExistence type="predicted"/>
<dbReference type="InterPro" id="IPR043128">
    <property type="entry name" value="Rev_trsase/Diguanyl_cyclase"/>
</dbReference>
<dbReference type="CDD" id="cd01948">
    <property type="entry name" value="EAL"/>
    <property type="match status" value="1"/>
</dbReference>
<dbReference type="PROSITE" id="PS50887">
    <property type="entry name" value="GGDEF"/>
    <property type="match status" value="1"/>
</dbReference>
<evidence type="ECO:0000313" key="4">
    <source>
        <dbReference type="Proteomes" id="UP000019591"/>
    </source>
</evidence>
<evidence type="ECO:0000259" key="2">
    <source>
        <dbReference type="PROSITE" id="PS50887"/>
    </source>
</evidence>
<reference evidence="3 4" key="1">
    <citation type="journal article" date="2014" name="Genome Announc.">
        <title>Complete Genome Sequence of Amino Acid-Utilizing Eubacterium acidaminophilum al-2 (DSM 3953).</title>
        <authorList>
            <person name="Poehlein A."/>
            <person name="Andreesen J.R."/>
            <person name="Daniel R."/>
        </authorList>
    </citation>
    <scope>NUCLEOTIDE SEQUENCE [LARGE SCALE GENOMIC DNA]</scope>
    <source>
        <strain evidence="3 4">DSM 3953</strain>
        <plasmid evidence="4">Plasmid EAL2_808p</plasmid>
    </source>
</reference>
<evidence type="ECO:0000313" key="3">
    <source>
        <dbReference type="EMBL" id="AHM57623.1"/>
    </source>
</evidence>
<dbReference type="InterPro" id="IPR001633">
    <property type="entry name" value="EAL_dom"/>
</dbReference>
<geneLocation type="plasmid" evidence="3 4">
    <name>EAL2_808p</name>
</geneLocation>
<dbReference type="KEGG" id="eac:EAL2_808p01170"/>
<dbReference type="SUPFAM" id="SSF55073">
    <property type="entry name" value="Nucleotide cyclase"/>
    <property type="match status" value="1"/>
</dbReference>
<dbReference type="SUPFAM" id="SSF141868">
    <property type="entry name" value="EAL domain-like"/>
    <property type="match status" value="1"/>
</dbReference>
<dbReference type="PATRIC" id="fig|1286171.3.peg.2295"/>
<dbReference type="Pfam" id="PF00563">
    <property type="entry name" value="EAL"/>
    <property type="match status" value="1"/>
</dbReference>
<dbReference type="RefSeq" id="WP_084481256.1">
    <property type="nucleotide sequence ID" value="NZ_CP007453.1"/>
</dbReference>
<dbReference type="PANTHER" id="PTHR33121">
    <property type="entry name" value="CYCLIC DI-GMP PHOSPHODIESTERASE PDEF"/>
    <property type="match status" value="1"/>
</dbReference>
<dbReference type="PROSITE" id="PS50883">
    <property type="entry name" value="EAL"/>
    <property type="match status" value="1"/>
</dbReference>
<dbReference type="Pfam" id="PF00990">
    <property type="entry name" value="GGDEF"/>
    <property type="match status" value="1"/>
</dbReference>
<dbReference type="GO" id="GO:0071111">
    <property type="term" value="F:cyclic-guanylate-specific phosphodiesterase activity"/>
    <property type="evidence" value="ECO:0007669"/>
    <property type="project" value="InterPro"/>
</dbReference>
<dbReference type="FunFam" id="3.20.20.450:FF:000001">
    <property type="entry name" value="Cyclic di-GMP phosphodiesterase yahA"/>
    <property type="match status" value="1"/>
</dbReference>
<dbReference type="InterPro" id="IPR035919">
    <property type="entry name" value="EAL_sf"/>
</dbReference>
<dbReference type="EMBL" id="CP007453">
    <property type="protein sequence ID" value="AHM57623.1"/>
    <property type="molecule type" value="Genomic_DNA"/>
</dbReference>
<keyword evidence="4" id="KW-1185">Reference proteome</keyword>
<name>W8TIK1_PEPAC</name>
<dbReference type="SMART" id="SM00052">
    <property type="entry name" value="EAL"/>
    <property type="match status" value="1"/>
</dbReference>
<gene>
    <name evidence="3" type="ORF">EAL2_808p01170</name>
</gene>
<dbReference type="PANTHER" id="PTHR33121:SF70">
    <property type="entry name" value="SIGNALING PROTEIN YKOW"/>
    <property type="match status" value="1"/>
</dbReference>
<dbReference type="OrthoDB" id="1757987at2"/>
<dbReference type="InterPro" id="IPR050706">
    <property type="entry name" value="Cyclic-di-GMP_PDE-like"/>
</dbReference>
<accession>W8TIK1</accession>
<protein>
    <submittedName>
        <fullName evidence="3">Putative signaling protein</fullName>
    </submittedName>
</protein>